<dbReference type="Proteomes" id="UP000624183">
    <property type="component" value="Unassembled WGS sequence"/>
</dbReference>
<gene>
    <name evidence="1" type="ORF">GCM10010328_47620</name>
</gene>
<evidence type="ECO:0000313" key="2">
    <source>
        <dbReference type="Proteomes" id="UP000624183"/>
    </source>
</evidence>
<comment type="caution">
    <text evidence="1">The sequence shown here is derived from an EMBL/GenBank/DDBJ whole genome shotgun (WGS) entry which is preliminary data.</text>
</comment>
<name>A0ABQ3C3Z7_9ACTN</name>
<organism evidence="1 2">
    <name type="scientific">Streptomyces rubiginosohelvolus</name>
    <dbReference type="NCBI Taxonomy" id="67362"/>
    <lineage>
        <taxon>Bacteria</taxon>
        <taxon>Bacillati</taxon>
        <taxon>Actinomycetota</taxon>
        <taxon>Actinomycetes</taxon>
        <taxon>Kitasatosporales</taxon>
        <taxon>Streptomycetaceae</taxon>
        <taxon>Streptomyces</taxon>
    </lineage>
</organism>
<evidence type="ECO:0000313" key="1">
    <source>
        <dbReference type="EMBL" id="GGZ67042.1"/>
    </source>
</evidence>
<accession>A0ABQ3C3Z7</accession>
<protein>
    <recommendedName>
        <fullName evidence="3">Secreted protein</fullName>
    </recommendedName>
</protein>
<dbReference type="EMBL" id="BMUW01000010">
    <property type="protein sequence ID" value="GGZ67042.1"/>
    <property type="molecule type" value="Genomic_DNA"/>
</dbReference>
<reference evidence="2" key="1">
    <citation type="journal article" date="2019" name="Int. J. Syst. Evol. Microbiol.">
        <title>The Global Catalogue of Microorganisms (GCM) 10K type strain sequencing project: providing services to taxonomists for standard genome sequencing and annotation.</title>
        <authorList>
            <consortium name="The Broad Institute Genomics Platform"/>
            <consortium name="The Broad Institute Genome Sequencing Center for Infectious Disease"/>
            <person name="Wu L."/>
            <person name="Ma J."/>
        </authorList>
    </citation>
    <scope>NUCLEOTIDE SEQUENCE [LARGE SCALE GENOMIC DNA]</scope>
    <source>
        <strain evidence="2">JCM 4602</strain>
    </source>
</reference>
<keyword evidence="2" id="KW-1185">Reference proteome</keyword>
<evidence type="ECO:0008006" key="3">
    <source>
        <dbReference type="Google" id="ProtNLM"/>
    </source>
</evidence>
<sequence>MTGGCTESYPSGLRGNGSFTGQVPYADDSLDDLVAYVKVCAADAATANHRRDISTMRPLRSVLTSLTAVCALAAGLAVAGPVAPVQAAASDCTGGARGFRDHPDNASGDTDKPRSLDLGGGVVITLEKGVYGGQQIAFGKISGPTRPGDKVWMDWRAAGWDDGGRPEWPVHPWLQCGPFTVQSHGQSLTTPFKRTSTDPNYQFRVCGSLATNGVVRCATKNGVDWW</sequence>
<proteinExistence type="predicted"/>